<proteinExistence type="inferred from homology"/>
<feature type="domain" description="AMP-dependent synthetase/ligase" evidence="3">
    <location>
        <begin position="75"/>
        <end position="415"/>
    </location>
</feature>
<dbReference type="Pfam" id="PF00501">
    <property type="entry name" value="AMP-binding"/>
    <property type="match status" value="1"/>
</dbReference>
<dbReference type="Pfam" id="PF13193">
    <property type="entry name" value="AMP-binding_C"/>
    <property type="match status" value="1"/>
</dbReference>
<name>A0A6G1HTT8_9PEZI</name>
<dbReference type="PANTHER" id="PTHR24096">
    <property type="entry name" value="LONG-CHAIN-FATTY-ACID--COA LIGASE"/>
    <property type="match status" value="1"/>
</dbReference>
<comment type="similarity">
    <text evidence="1">Belongs to the ATP-dependent AMP-binding enzyme family.</text>
</comment>
<dbReference type="PROSITE" id="PS00455">
    <property type="entry name" value="AMP_BINDING"/>
    <property type="match status" value="1"/>
</dbReference>
<gene>
    <name evidence="5" type="ORF">EJ06DRAFT_538642</name>
</gene>
<dbReference type="InterPro" id="IPR042099">
    <property type="entry name" value="ANL_N_sf"/>
</dbReference>
<dbReference type="Gene3D" id="3.30.300.30">
    <property type="match status" value="1"/>
</dbReference>
<dbReference type="GO" id="GO:0019748">
    <property type="term" value="P:secondary metabolic process"/>
    <property type="evidence" value="ECO:0007669"/>
    <property type="project" value="TreeGrafter"/>
</dbReference>
<dbReference type="Gene3D" id="3.40.50.12780">
    <property type="entry name" value="N-terminal domain of ligase-like"/>
    <property type="match status" value="1"/>
</dbReference>
<dbReference type="SUPFAM" id="SSF56801">
    <property type="entry name" value="Acetyl-CoA synthetase-like"/>
    <property type="match status" value="1"/>
</dbReference>
<reference evidence="5" key="1">
    <citation type="journal article" date="2020" name="Stud. Mycol.">
        <title>101 Dothideomycetes genomes: a test case for predicting lifestyles and emergence of pathogens.</title>
        <authorList>
            <person name="Haridas S."/>
            <person name="Albert R."/>
            <person name="Binder M."/>
            <person name="Bloem J."/>
            <person name="Labutti K."/>
            <person name="Salamov A."/>
            <person name="Andreopoulos B."/>
            <person name="Baker S."/>
            <person name="Barry K."/>
            <person name="Bills G."/>
            <person name="Bluhm B."/>
            <person name="Cannon C."/>
            <person name="Castanera R."/>
            <person name="Culley D."/>
            <person name="Daum C."/>
            <person name="Ezra D."/>
            <person name="Gonzalez J."/>
            <person name="Henrissat B."/>
            <person name="Kuo A."/>
            <person name="Liang C."/>
            <person name="Lipzen A."/>
            <person name="Lutzoni F."/>
            <person name="Magnuson J."/>
            <person name="Mondo S."/>
            <person name="Nolan M."/>
            <person name="Ohm R."/>
            <person name="Pangilinan J."/>
            <person name="Park H.-J."/>
            <person name="Ramirez L."/>
            <person name="Alfaro M."/>
            <person name="Sun H."/>
            <person name="Tritt A."/>
            <person name="Yoshinaga Y."/>
            <person name="Zwiers L.-H."/>
            <person name="Turgeon B."/>
            <person name="Goodwin S."/>
            <person name="Spatafora J."/>
            <person name="Crous P."/>
            <person name="Grigoriev I."/>
        </authorList>
    </citation>
    <scope>NUCLEOTIDE SEQUENCE</scope>
    <source>
        <strain evidence="5">CBS 262.69</strain>
    </source>
</reference>
<dbReference type="EMBL" id="ML996698">
    <property type="protein sequence ID" value="KAF2399334.1"/>
    <property type="molecule type" value="Genomic_DNA"/>
</dbReference>
<dbReference type="InterPro" id="IPR000873">
    <property type="entry name" value="AMP-dep_synth/lig_dom"/>
</dbReference>
<evidence type="ECO:0000259" key="3">
    <source>
        <dbReference type="Pfam" id="PF00501"/>
    </source>
</evidence>
<evidence type="ECO:0000259" key="4">
    <source>
        <dbReference type="Pfam" id="PF13193"/>
    </source>
</evidence>
<accession>A0A6G1HTT8</accession>
<sequence length="570" mass="61615">MSRTYRHPKTYPIPDVDLLTLLFASPHSAALDDSVLHASAATPSVSLNKVGLRRLFEEFAFGLRNRFNIGASGPNKDVVVVFSSGQPAYPAAFFGIIAAGGIASLASPSGTAHETARQIKSGGGSLVIVSEDLLDIAREAVKEAPATILVLRSEPDWSLRIDGQGEEGELRGKSMYDRLTWDRITDPKKLKESLIVLLYSSGTTGEPKGVMLSHLNFVAELIVLTSSSREWTAKQVEAGAKFPPYRTLAHLPAAHIAGVTGYLIGPAYSGGTVFWMRKYNWPDFLKYNKALGITAFYSVPSIYLRIAKDPAVTDHFKTLVYASGGAAPLDGNLQKAAKKKIGVGETNVSQAWGLSETTGAVTAPERGQTPDDTGSISGVLPNLELRIVDEQDNDVEPGQSGEILVRGPVVTNGYWRNEAATKGAFRNGWFATGDIAVDRNGKFYIIDRIKELIKYKGLQVAPAEIEGLLVTHPEIMEAAVVGIPDPSEEQGDGPASSEVPRAYVVKRPGSNLKAEDVKEFVLARLAPYKQLRGGVVFMDELPKNALGKLLRRDLRDKAVKEIRAGPRAKL</sequence>
<dbReference type="PANTHER" id="PTHR24096:SF149">
    <property type="entry name" value="AMP-BINDING DOMAIN-CONTAINING PROTEIN-RELATED"/>
    <property type="match status" value="1"/>
</dbReference>
<dbReference type="Proteomes" id="UP000799640">
    <property type="component" value="Unassembled WGS sequence"/>
</dbReference>
<protein>
    <submittedName>
        <fullName evidence="5">Acetyl-CoA synthetase-like protein</fullName>
    </submittedName>
</protein>
<dbReference type="AlphaFoldDB" id="A0A6G1HTT8"/>
<dbReference type="GO" id="GO:0016405">
    <property type="term" value="F:CoA-ligase activity"/>
    <property type="evidence" value="ECO:0007669"/>
    <property type="project" value="TreeGrafter"/>
</dbReference>
<dbReference type="OrthoDB" id="1898221at2759"/>
<keyword evidence="2" id="KW-0436">Ligase</keyword>
<feature type="domain" description="AMP-binding enzyme C-terminal" evidence="4">
    <location>
        <begin position="464"/>
        <end position="548"/>
    </location>
</feature>
<dbReference type="FunFam" id="3.30.300.30:FF:000007">
    <property type="entry name" value="4-coumarate--CoA ligase 2"/>
    <property type="match status" value="1"/>
</dbReference>
<evidence type="ECO:0000256" key="1">
    <source>
        <dbReference type="ARBA" id="ARBA00006432"/>
    </source>
</evidence>
<keyword evidence="6" id="KW-1185">Reference proteome</keyword>
<dbReference type="InterPro" id="IPR020845">
    <property type="entry name" value="AMP-binding_CS"/>
</dbReference>
<evidence type="ECO:0000313" key="5">
    <source>
        <dbReference type="EMBL" id="KAF2399334.1"/>
    </source>
</evidence>
<evidence type="ECO:0000256" key="2">
    <source>
        <dbReference type="ARBA" id="ARBA00022598"/>
    </source>
</evidence>
<dbReference type="InterPro" id="IPR025110">
    <property type="entry name" value="AMP-bd_C"/>
</dbReference>
<organism evidence="5 6">
    <name type="scientific">Trichodelitschia bisporula</name>
    <dbReference type="NCBI Taxonomy" id="703511"/>
    <lineage>
        <taxon>Eukaryota</taxon>
        <taxon>Fungi</taxon>
        <taxon>Dikarya</taxon>
        <taxon>Ascomycota</taxon>
        <taxon>Pezizomycotina</taxon>
        <taxon>Dothideomycetes</taxon>
        <taxon>Dothideomycetes incertae sedis</taxon>
        <taxon>Phaeotrichales</taxon>
        <taxon>Phaeotrichaceae</taxon>
        <taxon>Trichodelitschia</taxon>
    </lineage>
</organism>
<dbReference type="InterPro" id="IPR045851">
    <property type="entry name" value="AMP-bd_C_sf"/>
</dbReference>
<evidence type="ECO:0000313" key="6">
    <source>
        <dbReference type="Proteomes" id="UP000799640"/>
    </source>
</evidence>